<protein>
    <submittedName>
        <fullName evidence="1">Uncharacterized protein</fullName>
    </submittedName>
</protein>
<gene>
    <name evidence="1" type="ORF">WUBG_00629</name>
</gene>
<dbReference type="EMBL" id="ADBV01000111">
    <property type="protein sequence ID" value="EJW88460.1"/>
    <property type="molecule type" value="Genomic_DNA"/>
</dbReference>
<reference evidence="2" key="1">
    <citation type="submission" date="2012-08" db="EMBL/GenBank/DDBJ databases">
        <title>The Genome Sequence of Wuchereria bancrofti.</title>
        <authorList>
            <person name="Nutman T.B."/>
            <person name="Fink D.L."/>
            <person name="Russ C."/>
            <person name="Young S."/>
            <person name="Zeng Q."/>
            <person name="Koehrsen M."/>
            <person name="Alvarado L."/>
            <person name="Berlin A."/>
            <person name="Chapman S.B."/>
            <person name="Chen Z."/>
            <person name="Freedman E."/>
            <person name="Gellesch M."/>
            <person name="Goldberg J."/>
            <person name="Griggs A."/>
            <person name="Gujja S."/>
            <person name="Heilman E.R."/>
            <person name="Heiman D."/>
            <person name="Hepburn T."/>
            <person name="Howarth C."/>
            <person name="Jen D."/>
            <person name="Larson L."/>
            <person name="Lewis B."/>
            <person name="Mehta T."/>
            <person name="Park D."/>
            <person name="Pearson M."/>
            <person name="Roberts A."/>
            <person name="Saif S."/>
            <person name="Shea T."/>
            <person name="Shenoy N."/>
            <person name="Sisk P."/>
            <person name="Stolte C."/>
            <person name="Sykes S."/>
            <person name="Walk T."/>
            <person name="White J."/>
            <person name="Yandava C."/>
            <person name="Haas B."/>
            <person name="Henn M.R."/>
            <person name="Nusbaum C."/>
            <person name="Birren B."/>
        </authorList>
    </citation>
    <scope>NUCLEOTIDE SEQUENCE [LARGE SCALE GENOMIC DNA]</scope>
    <source>
        <strain evidence="2">NA</strain>
    </source>
</reference>
<name>J9BLP7_WUCBA</name>
<dbReference type="Proteomes" id="UP000004810">
    <property type="component" value="Unassembled WGS sequence"/>
</dbReference>
<organism evidence="1 2">
    <name type="scientific">Wuchereria bancrofti</name>
    <dbReference type="NCBI Taxonomy" id="6293"/>
    <lineage>
        <taxon>Eukaryota</taxon>
        <taxon>Metazoa</taxon>
        <taxon>Ecdysozoa</taxon>
        <taxon>Nematoda</taxon>
        <taxon>Chromadorea</taxon>
        <taxon>Rhabditida</taxon>
        <taxon>Spirurina</taxon>
        <taxon>Spiruromorpha</taxon>
        <taxon>Filarioidea</taxon>
        <taxon>Onchocercidae</taxon>
        <taxon>Wuchereria</taxon>
    </lineage>
</organism>
<comment type="caution">
    <text evidence="1">The sequence shown here is derived from an EMBL/GenBank/DDBJ whole genome shotgun (WGS) entry which is preliminary data.</text>
</comment>
<evidence type="ECO:0000313" key="1">
    <source>
        <dbReference type="EMBL" id="EJW88460.1"/>
    </source>
</evidence>
<evidence type="ECO:0000313" key="2">
    <source>
        <dbReference type="Proteomes" id="UP000004810"/>
    </source>
</evidence>
<sequence length="144" mass="16733">MQEAIRFAMLRADDDTALEAWGGENRKMKEWLLGRAGRRKIFRKQFACDERCSAKQYLLQTGKEIGDRPHKPPSFCLSVYNLFVQRKIDQGASHFKDHLYVSLKYSRPALSVVILSVTYARTLLPVQTKFGGFRHKSRVILHYK</sequence>
<dbReference type="AlphaFoldDB" id="J9BLP7"/>
<accession>J9BLP7</accession>
<proteinExistence type="predicted"/>